<proteinExistence type="predicted"/>
<dbReference type="SMART" id="SM00327">
    <property type="entry name" value="VWA"/>
    <property type="match status" value="1"/>
</dbReference>
<dbReference type="Gene3D" id="3.40.50.410">
    <property type="entry name" value="von Willebrand factor, type A domain"/>
    <property type="match status" value="1"/>
</dbReference>
<feature type="chain" id="PRO_5038686610" evidence="1">
    <location>
        <begin position="21"/>
        <end position="538"/>
    </location>
</feature>
<dbReference type="Pfam" id="PF13531">
    <property type="entry name" value="SBP_bac_11"/>
    <property type="match status" value="1"/>
</dbReference>
<feature type="signal peptide" evidence="1">
    <location>
        <begin position="1"/>
        <end position="20"/>
    </location>
</feature>
<evidence type="ECO:0000256" key="1">
    <source>
        <dbReference type="SAM" id="SignalP"/>
    </source>
</evidence>
<dbReference type="PROSITE" id="PS50234">
    <property type="entry name" value="VWFA"/>
    <property type="match status" value="1"/>
</dbReference>
<reference evidence="3 4" key="1">
    <citation type="submission" date="2016-10" db="EMBL/GenBank/DDBJ databases">
        <authorList>
            <person name="de Groot N.N."/>
        </authorList>
    </citation>
    <scope>NUCLEOTIDE SEQUENCE [LARGE SCALE GENOMIC DNA]</scope>
    <source>
        <strain evidence="3 4">DSM 15695</strain>
    </source>
</reference>
<gene>
    <name evidence="3" type="ORF">SAMN04488558_10268</name>
</gene>
<dbReference type="STRING" id="89093.SAMN04488558_10268"/>
<dbReference type="EMBL" id="FOEN01000002">
    <property type="protein sequence ID" value="SEP79790.1"/>
    <property type="molecule type" value="Genomic_DNA"/>
</dbReference>
<dbReference type="InterPro" id="IPR002035">
    <property type="entry name" value="VWF_A"/>
</dbReference>
<dbReference type="CDD" id="cd00198">
    <property type="entry name" value="vWFA"/>
    <property type="match status" value="1"/>
</dbReference>
<organism evidence="3 4">
    <name type="scientific">Ignavigranum ruoffiae</name>
    <dbReference type="NCBI Taxonomy" id="89093"/>
    <lineage>
        <taxon>Bacteria</taxon>
        <taxon>Bacillati</taxon>
        <taxon>Bacillota</taxon>
        <taxon>Bacilli</taxon>
        <taxon>Lactobacillales</taxon>
        <taxon>Aerococcaceae</taxon>
        <taxon>Ignavigranum</taxon>
    </lineage>
</organism>
<protein>
    <submittedName>
        <fullName evidence="3">Ca-activated chloride channel family protein</fullName>
    </submittedName>
</protein>
<keyword evidence="1" id="KW-0732">Signal</keyword>
<accession>A0A1H9ASV3</accession>
<dbReference type="PROSITE" id="PS51257">
    <property type="entry name" value="PROKAR_LIPOPROTEIN"/>
    <property type="match status" value="1"/>
</dbReference>
<dbReference type="PANTHER" id="PTHR10338:SF108">
    <property type="entry name" value="INTER-ALPHA-TRYPSIN INHIBITOR HEAVY CHAIN H4-LIKE PROTEIN"/>
    <property type="match status" value="1"/>
</dbReference>
<dbReference type="SUPFAM" id="SSF53300">
    <property type="entry name" value="vWA-like"/>
    <property type="match status" value="1"/>
</dbReference>
<evidence type="ECO:0000313" key="3">
    <source>
        <dbReference type="EMBL" id="SEP79790.1"/>
    </source>
</evidence>
<feature type="domain" description="VWFA" evidence="2">
    <location>
        <begin position="357"/>
        <end position="534"/>
    </location>
</feature>
<name>A0A1H9ASV3_9LACT</name>
<keyword evidence="4" id="KW-1185">Reference proteome</keyword>
<dbReference type="Proteomes" id="UP000198833">
    <property type="component" value="Unassembled WGS sequence"/>
</dbReference>
<dbReference type="SUPFAM" id="SSF53850">
    <property type="entry name" value="Periplasmic binding protein-like II"/>
    <property type="match status" value="1"/>
</dbReference>
<dbReference type="AlphaFoldDB" id="A0A1H9ASV3"/>
<dbReference type="OrthoDB" id="5621159at2"/>
<dbReference type="Pfam" id="PF00092">
    <property type="entry name" value="VWA"/>
    <property type="match status" value="1"/>
</dbReference>
<dbReference type="PANTHER" id="PTHR10338">
    <property type="entry name" value="INTER-ALPHA-TRYPSIN INHIBITOR HEAVY CHAIN FAMILY MEMBER"/>
    <property type="match status" value="1"/>
</dbReference>
<dbReference type="InterPro" id="IPR050934">
    <property type="entry name" value="ITIH"/>
</dbReference>
<dbReference type="InterPro" id="IPR036465">
    <property type="entry name" value="vWFA_dom_sf"/>
</dbReference>
<sequence>MKRHRIWLLLCSLLFIVACTNDNETSTDKGADFVADGHGRQTLRIVSGSENKELEPILKDFAKEYKYNLEMDYLGSLDIMRLLQAEETDYDAVWPASSIWLNLGDQAHQLKHATTISVSPIAFGIRESLAKELGFVGRDDVNIQEIMTAIDAGKLKFAMTSASQSNSGASAYLGFLTALAGKQEQGLAAEDLQNADLQDKVTRLLSGVNRSSGSSNWLVDLFIDSNYDAMVNYEALLIQTNQKLIEAGKEPLYLVYPKDGLAISDSPLAYIDQGDDKMEEAFLELQNYLLTDEVQSKIEATGKRSAFGQVRQENRSIFKSEWGIQLDQVLSPINYPQAPVILEALNLYQTQFKKPALTIYVLDYSGSMYGEGRDQMVEALNKVLVPEHAAENLLQGTSKDQTYIVAFNDDVVAEEHGQGNGEELRSLYQKAERIKANGSTAMYTALGRALEIIQRDYQDTIQDYSPAIIVLSDGRANDDDSHLMEQYQDLNMDIPIFSIMFGDAYEDELQSLANLSKARIFDGRKDLIEAFQSVKGYN</sequence>
<dbReference type="RefSeq" id="WP_092570450.1">
    <property type="nucleotide sequence ID" value="NZ_FOEN01000002.1"/>
</dbReference>
<evidence type="ECO:0000313" key="4">
    <source>
        <dbReference type="Proteomes" id="UP000198833"/>
    </source>
</evidence>
<evidence type="ECO:0000259" key="2">
    <source>
        <dbReference type="PROSITE" id="PS50234"/>
    </source>
</evidence>